<dbReference type="InterPro" id="IPR013525">
    <property type="entry name" value="ABC2_TM"/>
</dbReference>
<feature type="transmembrane region" description="Helical" evidence="6">
    <location>
        <begin position="672"/>
        <end position="694"/>
    </location>
</feature>
<feature type="transmembrane region" description="Helical" evidence="6">
    <location>
        <begin position="21"/>
        <end position="40"/>
    </location>
</feature>
<evidence type="ECO:0000259" key="7">
    <source>
        <dbReference type="Pfam" id="PF12698"/>
    </source>
</evidence>
<keyword evidence="9" id="KW-1185">Reference proteome</keyword>
<organism evidence="8 9">
    <name type="scientific">Metabacillus idriensis</name>
    <dbReference type="NCBI Taxonomy" id="324768"/>
    <lineage>
        <taxon>Bacteria</taxon>
        <taxon>Bacillati</taxon>
        <taxon>Bacillota</taxon>
        <taxon>Bacilli</taxon>
        <taxon>Bacillales</taxon>
        <taxon>Bacillaceae</taxon>
        <taxon>Metabacillus</taxon>
    </lineage>
</organism>
<feature type="domain" description="ABC-2 type transporter transmembrane" evidence="7">
    <location>
        <begin position="23"/>
        <end position="168"/>
    </location>
</feature>
<gene>
    <name evidence="8" type="ORF">GJU41_01390</name>
</gene>
<dbReference type="RefSeq" id="WP_070879299.1">
    <property type="nucleotide sequence ID" value="NZ_CAJGAA010000001.1"/>
</dbReference>
<dbReference type="Proteomes" id="UP000441585">
    <property type="component" value="Unassembled WGS sequence"/>
</dbReference>
<dbReference type="Gene3D" id="1.10.287.950">
    <property type="entry name" value="Methyl-accepting chemotaxis protein"/>
    <property type="match status" value="2"/>
</dbReference>
<evidence type="ECO:0000256" key="3">
    <source>
        <dbReference type="ARBA" id="ARBA00022989"/>
    </source>
</evidence>
<dbReference type="GO" id="GO:0016020">
    <property type="term" value="C:membrane"/>
    <property type="evidence" value="ECO:0007669"/>
    <property type="project" value="UniProtKB-SubCell"/>
</dbReference>
<dbReference type="NCBIfam" id="TIGR03057">
    <property type="entry name" value="xxxLxxG_by_4"/>
    <property type="match status" value="8"/>
</dbReference>
<sequence>MSLIAKEWKALVSNKKVLIPVLAVLFIPLMYAGMFLWAFWDPYEQLGQLPVAVVNEDTGADYEGTDLKIGSDLVDNLRDNPKFKWDFVSKDEAVRGLENEQYYMMIEIPEDFSKNATTLMDKNPQSLELKYVPNEGFNFLSGQIGGTAVAQIKEEVSNTITKTYAESIFENIDKLADGIGQASDGASEINNGVGELKDGSGKLKENLQLLAEKSITFKDGLNSASAGSKELSNGIKSLDSGLGQLQDGGKQLQSGSSEAEAGTVKLNEGLGTSLAGMKKLQESAPQLTDGSAKLSAGAGELSGGLNQLAEGNKALSAGAGELSSGLNQLTDGSKALSAGAGELSGGLNRLSDGNQAAQAGAAELSAGLSSLNDQMAAMIPQIEKMPLPEAEKQKLIEAAKGVNQLSQGSKKLESSLGELSAGANKLQSGAATLSEKSGQLSAGATKLQTGVATLSEKSGELSAGATKLQTGAATLSEKSGQLAAGQKQVETALDQLVAGQEALYDGSGKLLTGQQKLTNGLETYNQKFAEAKAGSAKLAAGSGELNSGISKLADGSSALQDGTNQLADGAGKVDEGVGKLSDGTGELSSKLGEAAEETKDTGGSDKTYDMISEPVKVKDEKVNAVPNYGTGFAPYFLSLGLFVGALLLSIVFPLRQAAGVPKSAIGWFMSKFGILAVIGVIQALLADAVLLYGLNIEVQSVPYFILFSIITSLTFITLVQFLVTTLGDPGRFVAIIILILQLTTSAGTFPLELIPNALQIFNAWLPMTYSVSGFKAVISSGDFAFMWQQAGILAIFIAAMMIGTIAYFFFALRKNKRDESEELAA</sequence>
<evidence type="ECO:0000313" key="8">
    <source>
        <dbReference type="EMBL" id="MRX52611.1"/>
    </source>
</evidence>
<evidence type="ECO:0000256" key="4">
    <source>
        <dbReference type="ARBA" id="ARBA00023136"/>
    </source>
</evidence>
<feature type="transmembrane region" description="Helical" evidence="6">
    <location>
        <begin position="700"/>
        <end position="723"/>
    </location>
</feature>
<dbReference type="NCBIfam" id="TIGR03062">
    <property type="entry name" value="pip_yhgE_Cterm"/>
    <property type="match status" value="1"/>
</dbReference>
<evidence type="ECO:0000256" key="5">
    <source>
        <dbReference type="SAM" id="MobiDB-lite"/>
    </source>
</evidence>
<feature type="compositionally biased region" description="Basic and acidic residues" evidence="5">
    <location>
        <begin position="596"/>
        <end position="606"/>
    </location>
</feature>
<dbReference type="InterPro" id="IPR017500">
    <property type="entry name" value="Phage_infect_YhgE_N"/>
</dbReference>
<comment type="subcellular location">
    <subcellularLocation>
        <location evidence="1">Membrane</location>
        <topology evidence="1">Multi-pass membrane protein</topology>
    </subcellularLocation>
</comment>
<feature type="region of interest" description="Disordered" evidence="5">
    <location>
        <begin position="563"/>
        <end position="606"/>
    </location>
</feature>
<keyword evidence="3 6" id="KW-1133">Transmembrane helix</keyword>
<feature type="domain" description="ABC-2 type transporter transmembrane" evidence="7">
    <location>
        <begin position="611"/>
        <end position="804"/>
    </location>
</feature>
<dbReference type="InterPro" id="IPR023908">
    <property type="entry name" value="xxxLxxG_rpt"/>
</dbReference>
<comment type="caution">
    <text evidence="8">The sequence shown here is derived from an EMBL/GenBank/DDBJ whole genome shotgun (WGS) entry which is preliminary data.</text>
</comment>
<feature type="transmembrane region" description="Helical" evidence="6">
    <location>
        <begin position="632"/>
        <end position="652"/>
    </location>
</feature>
<reference evidence="8 9" key="1">
    <citation type="submission" date="2019-11" db="EMBL/GenBank/DDBJ databases">
        <title>Bacillus idriensis genome.</title>
        <authorList>
            <person name="Konopka E.N."/>
            <person name="Newman J.D."/>
        </authorList>
    </citation>
    <scope>NUCLEOTIDE SEQUENCE [LARGE SCALE GENOMIC DNA]</scope>
    <source>
        <strain evidence="8 9">DSM 19097</strain>
    </source>
</reference>
<dbReference type="EMBL" id="WKKF01000001">
    <property type="protein sequence ID" value="MRX52611.1"/>
    <property type="molecule type" value="Genomic_DNA"/>
</dbReference>
<keyword evidence="2 6" id="KW-0812">Transmembrane</keyword>
<dbReference type="GO" id="GO:0140359">
    <property type="term" value="F:ABC-type transporter activity"/>
    <property type="evidence" value="ECO:0007669"/>
    <property type="project" value="InterPro"/>
</dbReference>
<dbReference type="SUPFAM" id="SSF58104">
    <property type="entry name" value="Methyl-accepting chemotaxis protein (MCP) signaling domain"/>
    <property type="match status" value="1"/>
</dbReference>
<dbReference type="PANTHER" id="PTHR43077:SF5">
    <property type="entry name" value="PHAGE INFECTION PROTEIN"/>
    <property type="match status" value="1"/>
</dbReference>
<dbReference type="PANTHER" id="PTHR43077">
    <property type="entry name" value="TRANSPORT PERMEASE YVFS-RELATED"/>
    <property type="match status" value="1"/>
</dbReference>
<protein>
    <submittedName>
        <fullName evidence="8">DUF3533 domain-containing protein</fullName>
    </submittedName>
</protein>
<dbReference type="NCBIfam" id="TIGR03061">
    <property type="entry name" value="pip_yhgE_Nterm"/>
    <property type="match status" value="1"/>
</dbReference>
<evidence type="ECO:0000256" key="1">
    <source>
        <dbReference type="ARBA" id="ARBA00004141"/>
    </source>
</evidence>
<dbReference type="InterPro" id="IPR051328">
    <property type="entry name" value="T7SS_ABC-Transporter"/>
</dbReference>
<dbReference type="Pfam" id="PF12698">
    <property type="entry name" value="ABC2_membrane_3"/>
    <property type="match status" value="2"/>
</dbReference>
<feature type="transmembrane region" description="Helical" evidence="6">
    <location>
        <begin position="732"/>
        <end position="751"/>
    </location>
</feature>
<dbReference type="Gene3D" id="3.40.1710.10">
    <property type="entry name" value="abc type-2 transporter like domain"/>
    <property type="match status" value="1"/>
</dbReference>
<dbReference type="AlphaFoldDB" id="A0A6I2M844"/>
<evidence type="ECO:0000256" key="6">
    <source>
        <dbReference type="SAM" id="Phobius"/>
    </source>
</evidence>
<accession>A0A6I2M844</accession>
<name>A0A6I2M844_9BACI</name>
<evidence type="ECO:0000256" key="2">
    <source>
        <dbReference type="ARBA" id="ARBA00022692"/>
    </source>
</evidence>
<evidence type="ECO:0000313" key="9">
    <source>
        <dbReference type="Proteomes" id="UP000441585"/>
    </source>
</evidence>
<dbReference type="InterPro" id="IPR017501">
    <property type="entry name" value="Phage_infect_YhgE_C"/>
</dbReference>
<proteinExistence type="predicted"/>
<keyword evidence="4 6" id="KW-0472">Membrane</keyword>
<feature type="transmembrane region" description="Helical" evidence="6">
    <location>
        <begin position="790"/>
        <end position="810"/>
    </location>
</feature>